<dbReference type="PANTHER" id="PTHR10803">
    <property type="entry name" value="ARSENICAL PUMP-DRIVING ATPASE ARSENITE-TRANSLOCATING ATPASE"/>
    <property type="match status" value="1"/>
</dbReference>
<comment type="similarity">
    <text evidence="1">Belongs to the arsA ATPase family.</text>
</comment>
<accession>A0A7C1BFV6</accession>
<comment type="caution">
    <text evidence="3">The sequence shown here is derived from an EMBL/GenBank/DDBJ whole genome shotgun (WGS) entry which is preliminary data.</text>
</comment>
<evidence type="ECO:0000256" key="1">
    <source>
        <dbReference type="ARBA" id="ARBA00011040"/>
    </source>
</evidence>
<dbReference type="NCBIfam" id="TIGR00345">
    <property type="entry name" value="GET3_arsA_TRC40"/>
    <property type="match status" value="1"/>
</dbReference>
<dbReference type="InterPro" id="IPR016300">
    <property type="entry name" value="ATPase_ArsA/GET3"/>
</dbReference>
<name>A0A7C1BFV6_UNCW3</name>
<dbReference type="AlphaFoldDB" id="A0A7C1BFV6"/>
<gene>
    <name evidence="3" type="ORF">ENG67_04335</name>
</gene>
<dbReference type="CDD" id="cd02035">
    <property type="entry name" value="ArsA"/>
    <property type="match status" value="1"/>
</dbReference>
<dbReference type="GO" id="GO:0016887">
    <property type="term" value="F:ATP hydrolysis activity"/>
    <property type="evidence" value="ECO:0007669"/>
    <property type="project" value="InterPro"/>
</dbReference>
<dbReference type="PANTHER" id="PTHR10803:SF3">
    <property type="entry name" value="ATPASE GET3"/>
    <property type="match status" value="1"/>
</dbReference>
<dbReference type="Proteomes" id="UP000885931">
    <property type="component" value="Unassembled WGS sequence"/>
</dbReference>
<feature type="domain" description="ArsA/GET3 Anion-transporting ATPase-like" evidence="2">
    <location>
        <begin position="3"/>
        <end position="244"/>
    </location>
</feature>
<protein>
    <submittedName>
        <fullName evidence="3">ArsA family ATPase</fullName>
    </submittedName>
</protein>
<sequence>MKKSVIILGKGGVGKSSLAVALALRASEAGLHDRFLVSFDPAHNIGDILGVSLTGKPEKVEEGFIIWEIDLERAIKDYLEETGREIRRAFRDLSAFNLEGYIDILSLSPGTLEQASYLVLKDLLMGEGNLLIMDMPPTGLALRILALPWTNSFWLDKLIDLRKAIVEKRKQLSKIEGRGQAEDPLLGELIKLKEESEKTARMIGESLLIFIVEPEDLSINEARRAMKSLELLGLKPHFYVVNKLGRPPYPPRSPDYFAGIEKVEIPWIDGDLTRKMGEYLTPILEALA</sequence>
<dbReference type="InterPro" id="IPR027417">
    <property type="entry name" value="P-loop_NTPase"/>
</dbReference>
<evidence type="ECO:0000259" key="2">
    <source>
        <dbReference type="Pfam" id="PF02374"/>
    </source>
</evidence>
<reference evidence="3" key="1">
    <citation type="journal article" date="2020" name="mSystems">
        <title>Genome- and Community-Level Interaction Insights into Carbon Utilization and Element Cycling Functions of Hydrothermarchaeota in Hydrothermal Sediment.</title>
        <authorList>
            <person name="Zhou Z."/>
            <person name="Liu Y."/>
            <person name="Xu W."/>
            <person name="Pan J."/>
            <person name="Luo Z.H."/>
            <person name="Li M."/>
        </authorList>
    </citation>
    <scope>NUCLEOTIDE SEQUENCE [LARGE SCALE GENOMIC DNA]</scope>
    <source>
        <strain evidence="3">HyVt-237</strain>
    </source>
</reference>
<dbReference type="GO" id="GO:0005524">
    <property type="term" value="F:ATP binding"/>
    <property type="evidence" value="ECO:0007669"/>
    <property type="project" value="InterPro"/>
</dbReference>
<dbReference type="SUPFAM" id="SSF52540">
    <property type="entry name" value="P-loop containing nucleoside triphosphate hydrolases"/>
    <property type="match status" value="1"/>
</dbReference>
<evidence type="ECO:0000313" key="3">
    <source>
        <dbReference type="EMBL" id="HDM90420.1"/>
    </source>
</evidence>
<dbReference type="InterPro" id="IPR025723">
    <property type="entry name" value="ArsA/GET3_ATPase-like"/>
</dbReference>
<proteinExistence type="inferred from homology"/>
<dbReference type="EMBL" id="DRBW01000171">
    <property type="protein sequence ID" value="HDM90420.1"/>
    <property type="molecule type" value="Genomic_DNA"/>
</dbReference>
<dbReference type="Gene3D" id="3.40.50.300">
    <property type="entry name" value="P-loop containing nucleotide triphosphate hydrolases"/>
    <property type="match status" value="1"/>
</dbReference>
<dbReference type="Pfam" id="PF02374">
    <property type="entry name" value="ArsA_ATPase"/>
    <property type="match status" value="1"/>
</dbReference>
<organism evidence="3">
    <name type="scientific">candidate division WOR-3 bacterium</name>
    <dbReference type="NCBI Taxonomy" id="2052148"/>
    <lineage>
        <taxon>Bacteria</taxon>
        <taxon>Bacteria division WOR-3</taxon>
    </lineage>
</organism>